<evidence type="ECO:0000313" key="2">
    <source>
        <dbReference type="EMBL" id="ARW48119.1"/>
    </source>
</evidence>
<dbReference type="AlphaFoldDB" id="A0A1Y0XYV4"/>
<organism evidence="2">
    <name type="scientific">Acetobacter pasteurianus subsp. pasteurianus</name>
    <dbReference type="NCBI Taxonomy" id="481145"/>
    <lineage>
        <taxon>Bacteria</taxon>
        <taxon>Pseudomonadati</taxon>
        <taxon>Pseudomonadota</taxon>
        <taxon>Alphaproteobacteria</taxon>
        <taxon>Acetobacterales</taxon>
        <taxon>Acetobacteraceae</taxon>
        <taxon>Acetobacter</taxon>
    </lineage>
</organism>
<sequence>MSYVAESIHNMMKEDQRAWALMQAGPGFMVDRIAEAEELLNWLLPAPVPSTVSQSSEGLLSALPFQDAPSQEQTGLGAAFQAPSNSSSPKDGESVGEVTTPSRTETVAPYTQPVMQPCTHTRTDGEVAR</sequence>
<evidence type="ECO:0000256" key="1">
    <source>
        <dbReference type="SAM" id="MobiDB-lite"/>
    </source>
</evidence>
<gene>
    <name evidence="2" type="ORF">S1001342_01796</name>
</gene>
<dbReference type="Proteomes" id="UP000196205">
    <property type="component" value="Chromosome"/>
</dbReference>
<reference evidence="2" key="1">
    <citation type="submission" date="2017-05" db="EMBL/GenBank/DDBJ databases">
        <title>Genome sequence of Acetobacter pasteurianus subsp. pasteurianus strain SRCM101342.</title>
        <authorList>
            <person name="Cho S.H."/>
        </authorList>
    </citation>
    <scope>NUCLEOTIDE SEQUENCE [LARGE SCALE GENOMIC DNA]</scope>
    <source>
        <strain evidence="2">SRCM101342</strain>
    </source>
</reference>
<name>A0A1Y0XYV4_ACEPA</name>
<proteinExistence type="predicted"/>
<feature type="region of interest" description="Disordered" evidence="1">
    <location>
        <begin position="63"/>
        <end position="129"/>
    </location>
</feature>
<dbReference type="EMBL" id="CP021509">
    <property type="protein sequence ID" value="ARW48119.1"/>
    <property type="molecule type" value="Genomic_DNA"/>
</dbReference>
<accession>A0A1Y0XYV4</accession>
<protein>
    <submittedName>
        <fullName evidence="2">Uncharacterized protein</fullName>
    </submittedName>
</protein>
<dbReference type="OrthoDB" id="7291289at2"/>
<dbReference type="RefSeq" id="WP_087651797.1">
    <property type="nucleotide sequence ID" value="NZ_CP021509.1"/>
</dbReference>